<keyword evidence="3 5" id="KW-0732">Signal</keyword>
<gene>
    <name evidence="7" type="ORF">J2X06_002223</name>
</gene>
<accession>A0ABU1WBK3</accession>
<dbReference type="RefSeq" id="WP_310062288.1">
    <property type="nucleotide sequence ID" value="NZ_JAVDVY010000002.1"/>
</dbReference>
<evidence type="ECO:0000313" key="7">
    <source>
        <dbReference type="EMBL" id="MDR7135014.1"/>
    </source>
</evidence>
<dbReference type="SUPFAM" id="SSF49401">
    <property type="entry name" value="Bacterial adhesins"/>
    <property type="match status" value="1"/>
</dbReference>
<dbReference type="EMBL" id="JAVDVY010000002">
    <property type="protein sequence ID" value="MDR7135014.1"/>
    <property type="molecule type" value="Genomic_DNA"/>
</dbReference>
<evidence type="ECO:0000256" key="4">
    <source>
        <dbReference type="ARBA" id="ARBA00023263"/>
    </source>
</evidence>
<sequence>MNKTLLSAALVAATGLAAMAPHSAFASDGKITFTGEITDVTCTIHPGDGTTPGAGNDFTVALDPVGKGSLPLGASAKTKAFFVTLGAPGETGCTNGKTAWLTFDYNPTVVDSVTGALENQTAGGSNVQVRLKNKNGGVINLAADTGNKKLDSGVVIAGNTALLEYAAEYYAAKAAATPGLVSTWVTYSVAYN</sequence>
<organism evidence="7 8">
    <name type="scientific">Lysobacter niastensis</name>
    <dbReference type="NCBI Taxonomy" id="380629"/>
    <lineage>
        <taxon>Bacteria</taxon>
        <taxon>Pseudomonadati</taxon>
        <taxon>Pseudomonadota</taxon>
        <taxon>Gammaproteobacteria</taxon>
        <taxon>Lysobacterales</taxon>
        <taxon>Lysobacteraceae</taxon>
        <taxon>Lysobacter</taxon>
    </lineage>
</organism>
<protein>
    <submittedName>
        <fullName evidence="7">Major type 1 subunit fimbrin (Pilin)</fullName>
    </submittedName>
</protein>
<evidence type="ECO:0000256" key="3">
    <source>
        <dbReference type="ARBA" id="ARBA00022729"/>
    </source>
</evidence>
<evidence type="ECO:0000313" key="8">
    <source>
        <dbReference type="Proteomes" id="UP001251524"/>
    </source>
</evidence>
<dbReference type="InterPro" id="IPR000259">
    <property type="entry name" value="Adhesion_dom_fimbrial"/>
</dbReference>
<evidence type="ECO:0000256" key="1">
    <source>
        <dbReference type="ARBA" id="ARBA00004561"/>
    </source>
</evidence>
<dbReference type="InterPro" id="IPR008966">
    <property type="entry name" value="Adhesion_dom_sf"/>
</dbReference>
<evidence type="ECO:0000256" key="2">
    <source>
        <dbReference type="ARBA" id="ARBA00006671"/>
    </source>
</evidence>
<comment type="similarity">
    <text evidence="2">Belongs to the fimbrial protein family.</text>
</comment>
<comment type="caution">
    <text evidence="7">The sequence shown here is derived from an EMBL/GenBank/DDBJ whole genome shotgun (WGS) entry which is preliminary data.</text>
</comment>
<dbReference type="InterPro" id="IPR050263">
    <property type="entry name" value="Bact_Fimbrial_Adh_Pro"/>
</dbReference>
<proteinExistence type="inferred from homology"/>
<comment type="subcellular location">
    <subcellularLocation>
        <location evidence="1">Fimbrium</location>
    </subcellularLocation>
</comment>
<evidence type="ECO:0000259" key="6">
    <source>
        <dbReference type="Pfam" id="PF00419"/>
    </source>
</evidence>
<dbReference type="PANTHER" id="PTHR33420">
    <property type="entry name" value="FIMBRIAL SUBUNIT ELFA-RELATED"/>
    <property type="match status" value="1"/>
</dbReference>
<feature type="signal peptide" evidence="5">
    <location>
        <begin position="1"/>
        <end position="26"/>
    </location>
</feature>
<dbReference type="InterPro" id="IPR036937">
    <property type="entry name" value="Adhesion_dom_fimbrial_sf"/>
</dbReference>
<dbReference type="Gene3D" id="2.60.40.1090">
    <property type="entry name" value="Fimbrial-type adhesion domain"/>
    <property type="match status" value="1"/>
</dbReference>
<dbReference type="PANTHER" id="PTHR33420:SF3">
    <property type="entry name" value="FIMBRIAL SUBUNIT ELFA"/>
    <property type="match status" value="1"/>
</dbReference>
<reference evidence="7 8" key="1">
    <citation type="submission" date="2023-07" db="EMBL/GenBank/DDBJ databases">
        <title>Sorghum-associated microbial communities from plants grown in Nebraska, USA.</title>
        <authorList>
            <person name="Schachtman D."/>
        </authorList>
    </citation>
    <scope>NUCLEOTIDE SEQUENCE [LARGE SCALE GENOMIC DNA]</scope>
    <source>
        <strain evidence="7 8">BE198</strain>
    </source>
</reference>
<keyword evidence="4" id="KW-0281">Fimbrium</keyword>
<evidence type="ECO:0000256" key="5">
    <source>
        <dbReference type="SAM" id="SignalP"/>
    </source>
</evidence>
<dbReference type="Pfam" id="PF00419">
    <property type="entry name" value="Fimbrial"/>
    <property type="match status" value="1"/>
</dbReference>
<feature type="domain" description="Fimbrial-type adhesion" evidence="6">
    <location>
        <begin position="31"/>
        <end position="191"/>
    </location>
</feature>
<feature type="chain" id="PRO_5045331388" evidence="5">
    <location>
        <begin position="27"/>
        <end position="192"/>
    </location>
</feature>
<name>A0ABU1WBK3_9GAMM</name>
<keyword evidence="8" id="KW-1185">Reference proteome</keyword>
<dbReference type="Proteomes" id="UP001251524">
    <property type="component" value="Unassembled WGS sequence"/>
</dbReference>